<dbReference type="InterPro" id="IPR051312">
    <property type="entry name" value="Diverse_Substr_Oxidored"/>
</dbReference>
<dbReference type="InterPro" id="IPR016169">
    <property type="entry name" value="FAD-bd_PCMH_sub2"/>
</dbReference>
<dbReference type="Pfam" id="PF03450">
    <property type="entry name" value="CO_deh_flav_C"/>
    <property type="match status" value="1"/>
</dbReference>
<accession>A0A0T6DS30</accession>
<dbReference type="PANTHER" id="PTHR42659:SF5">
    <property type="entry name" value="ALDEHYDE OXIDOREDUCTASE FAD-BINDING SUBUNIT PAOB"/>
    <property type="match status" value="1"/>
</dbReference>
<name>A0A0T6DS30_9GAMM</name>
<dbReference type="AlphaFoldDB" id="A0A0T6DS30"/>
<evidence type="ECO:0000259" key="2">
    <source>
        <dbReference type="PROSITE" id="PS51387"/>
    </source>
</evidence>
<dbReference type="Gene3D" id="3.30.43.10">
    <property type="entry name" value="Uridine Diphospho-n-acetylenolpyruvylglucosamine Reductase, domain 2"/>
    <property type="match status" value="1"/>
</dbReference>
<dbReference type="InterPro" id="IPR002346">
    <property type="entry name" value="Mopterin_DH_FAD-bd"/>
</dbReference>
<dbReference type="InterPro" id="IPR036683">
    <property type="entry name" value="CO_DH_flav_C_dom_sf"/>
</dbReference>
<dbReference type="RefSeq" id="WP_058024419.1">
    <property type="nucleotide sequence ID" value="NZ_LNDJ01000058.1"/>
</dbReference>
<dbReference type="SUPFAM" id="SSF56176">
    <property type="entry name" value="FAD-binding/transporter-associated domain-like"/>
    <property type="match status" value="1"/>
</dbReference>
<dbReference type="InterPro" id="IPR016167">
    <property type="entry name" value="FAD-bd_PCMH_sub1"/>
</dbReference>
<protein>
    <submittedName>
        <fullName evidence="3">Molybdopterin dehydrogenase</fullName>
    </submittedName>
</protein>
<evidence type="ECO:0000313" key="4">
    <source>
        <dbReference type="Proteomes" id="UP000051202"/>
    </source>
</evidence>
<keyword evidence="1" id="KW-0285">Flavoprotein</keyword>
<sequence>MKRFEYSRADAPKQAAISASSKDASFIAGGTNLLDLMKLEIETPIKLVDITRLELEQVETTADGGLRIGTLVTNSDLAAHPEVIANYPVLSRAILAGATGQLRNRATTGGNFLQRTRCYYFYQTDSACNKREPGTGCPAINGENRTLAVLGTSDSCIAQHPSDMAVAMRLLDATIETVKADGSTRAIDVKDFYCLPKDTPHIENVLEAGELITHVVLPAPIKGMHTYDKVRDRASYAFALVSCAAVIDADDNGNLKTVRLAFGGIGTKPWRNEEVEALLTDTDGNSDVITQAADLLLHDAKGNGQNDFKIPLTRRLLKQVIQRALAGEGA</sequence>
<dbReference type="SUPFAM" id="SSF55447">
    <property type="entry name" value="CO dehydrogenase flavoprotein C-terminal domain-like"/>
    <property type="match status" value="1"/>
</dbReference>
<keyword evidence="1" id="KW-0274">FAD</keyword>
<dbReference type="Pfam" id="PF00941">
    <property type="entry name" value="FAD_binding_5"/>
    <property type="match status" value="1"/>
</dbReference>
<reference evidence="3 4" key="1">
    <citation type="submission" date="2015-11" db="EMBL/GenBank/DDBJ databases">
        <title>Permanent draft genome of Psychrobacter piscatorii LQ58.</title>
        <authorList>
            <person name="Zhou M."/>
            <person name="Dong B."/>
            <person name="Liu Q."/>
        </authorList>
    </citation>
    <scope>NUCLEOTIDE SEQUENCE [LARGE SCALE GENOMIC DNA]</scope>
    <source>
        <strain evidence="3 4">LQ58</strain>
    </source>
</reference>
<keyword evidence="4" id="KW-1185">Reference proteome</keyword>
<dbReference type="Gene3D" id="3.30.465.10">
    <property type="match status" value="2"/>
</dbReference>
<feature type="domain" description="FAD-binding PCMH-type" evidence="2">
    <location>
        <begin position="1"/>
        <end position="222"/>
    </location>
</feature>
<dbReference type="PROSITE" id="PS51387">
    <property type="entry name" value="FAD_PCMH"/>
    <property type="match status" value="1"/>
</dbReference>
<dbReference type="InterPro" id="IPR016166">
    <property type="entry name" value="FAD-bd_PCMH"/>
</dbReference>
<evidence type="ECO:0000256" key="1">
    <source>
        <dbReference type="ARBA" id="ARBA00022827"/>
    </source>
</evidence>
<organism evidence="3 4">
    <name type="scientific">Psychrobacter piscatorii</name>
    <dbReference type="NCBI Taxonomy" id="554343"/>
    <lineage>
        <taxon>Bacteria</taxon>
        <taxon>Pseudomonadati</taxon>
        <taxon>Pseudomonadota</taxon>
        <taxon>Gammaproteobacteria</taxon>
        <taxon>Moraxellales</taxon>
        <taxon>Moraxellaceae</taxon>
        <taxon>Psychrobacter</taxon>
    </lineage>
</organism>
<dbReference type="GO" id="GO:0016491">
    <property type="term" value="F:oxidoreductase activity"/>
    <property type="evidence" value="ECO:0007669"/>
    <property type="project" value="InterPro"/>
</dbReference>
<proteinExistence type="predicted"/>
<dbReference type="STRING" id="554343.AS194_07120"/>
<gene>
    <name evidence="3" type="ORF">AS194_07120</name>
</gene>
<dbReference type="InterPro" id="IPR036318">
    <property type="entry name" value="FAD-bd_PCMH-like_sf"/>
</dbReference>
<dbReference type="PANTHER" id="PTHR42659">
    <property type="entry name" value="XANTHINE DEHYDROGENASE SUBUNIT C-RELATED"/>
    <property type="match status" value="1"/>
</dbReference>
<dbReference type="EMBL" id="LNDJ01000058">
    <property type="protein sequence ID" value="KRU22768.1"/>
    <property type="molecule type" value="Genomic_DNA"/>
</dbReference>
<dbReference type="InterPro" id="IPR005107">
    <property type="entry name" value="CO_DH_flav_C"/>
</dbReference>
<dbReference type="SMART" id="SM01092">
    <property type="entry name" value="CO_deh_flav_C"/>
    <property type="match status" value="1"/>
</dbReference>
<dbReference type="Proteomes" id="UP000051202">
    <property type="component" value="Unassembled WGS sequence"/>
</dbReference>
<dbReference type="GO" id="GO:0071949">
    <property type="term" value="F:FAD binding"/>
    <property type="evidence" value="ECO:0007669"/>
    <property type="project" value="InterPro"/>
</dbReference>
<dbReference type="Gene3D" id="3.30.390.50">
    <property type="entry name" value="CO dehydrogenase flavoprotein, C-terminal domain"/>
    <property type="match status" value="1"/>
</dbReference>
<evidence type="ECO:0000313" key="3">
    <source>
        <dbReference type="EMBL" id="KRU22768.1"/>
    </source>
</evidence>
<comment type="caution">
    <text evidence="3">The sequence shown here is derived from an EMBL/GenBank/DDBJ whole genome shotgun (WGS) entry which is preliminary data.</text>
</comment>